<comment type="caution">
    <text evidence="1">The sequence shown here is derived from an EMBL/GenBank/DDBJ whole genome shotgun (WGS) entry which is preliminary data.</text>
</comment>
<organism evidence="1 2">
    <name type="scientific">Dermacentor silvarum</name>
    <name type="common">Tick</name>
    <dbReference type="NCBI Taxonomy" id="543639"/>
    <lineage>
        <taxon>Eukaryota</taxon>
        <taxon>Metazoa</taxon>
        <taxon>Ecdysozoa</taxon>
        <taxon>Arthropoda</taxon>
        <taxon>Chelicerata</taxon>
        <taxon>Arachnida</taxon>
        <taxon>Acari</taxon>
        <taxon>Parasitiformes</taxon>
        <taxon>Ixodida</taxon>
        <taxon>Ixodoidea</taxon>
        <taxon>Ixodidae</taxon>
        <taxon>Rhipicephalinae</taxon>
        <taxon>Dermacentor</taxon>
    </lineage>
</organism>
<proteinExistence type="predicted"/>
<sequence>MSRNSSVTPTTRGPEDVKTVEDVERAALANLDPVPRVYFTMGEDREQTVSENKVAFTRFRLLPRLLRGVAIRSLKMTLLGARTSMPVGISPAPFHRMAHPDGEKATAKAAEAAGTVMILSMFSTTSLEDVRNAAPSALLWFQVFIHPDRTATERLVARAQQAGYKALCCTLDAPVGGTKSGTFGEYLKQYSDKLRAANFDDDDAKQGGKSLAQTFLDPGLTWQDLAWLKSICSLPIVVKGVLTAEAAVQAADHGASAILVSNHGGRQLDGVPATIEVLSDIVRAVGHRCEVYLDGGVRLGTDVVKALALGARAVFVGRPAIFGLAYNGQEGVTKVLEILRSEVDRAMALMGCRSVSELHSDMVVRQECFARL</sequence>
<dbReference type="EMBL" id="CM023474">
    <property type="protein sequence ID" value="KAH7950407.1"/>
    <property type="molecule type" value="Genomic_DNA"/>
</dbReference>
<gene>
    <name evidence="1" type="ORF">HPB49_023734</name>
</gene>
<name>A0ACB8CTS1_DERSI</name>
<evidence type="ECO:0000313" key="1">
    <source>
        <dbReference type="EMBL" id="KAH7950407.1"/>
    </source>
</evidence>
<evidence type="ECO:0000313" key="2">
    <source>
        <dbReference type="Proteomes" id="UP000821865"/>
    </source>
</evidence>
<reference evidence="1" key="1">
    <citation type="submission" date="2020-05" db="EMBL/GenBank/DDBJ databases">
        <title>Large-scale comparative analyses of tick genomes elucidate their genetic diversity and vector capacities.</title>
        <authorList>
            <person name="Jia N."/>
            <person name="Wang J."/>
            <person name="Shi W."/>
            <person name="Du L."/>
            <person name="Sun Y."/>
            <person name="Zhan W."/>
            <person name="Jiang J."/>
            <person name="Wang Q."/>
            <person name="Zhang B."/>
            <person name="Ji P."/>
            <person name="Sakyi L.B."/>
            <person name="Cui X."/>
            <person name="Yuan T."/>
            <person name="Jiang B."/>
            <person name="Yang W."/>
            <person name="Lam T.T.-Y."/>
            <person name="Chang Q."/>
            <person name="Ding S."/>
            <person name="Wang X."/>
            <person name="Zhu J."/>
            <person name="Ruan X."/>
            <person name="Zhao L."/>
            <person name="Wei J."/>
            <person name="Que T."/>
            <person name="Du C."/>
            <person name="Cheng J."/>
            <person name="Dai P."/>
            <person name="Han X."/>
            <person name="Huang E."/>
            <person name="Gao Y."/>
            <person name="Liu J."/>
            <person name="Shao H."/>
            <person name="Ye R."/>
            <person name="Li L."/>
            <person name="Wei W."/>
            <person name="Wang X."/>
            <person name="Wang C."/>
            <person name="Yang T."/>
            <person name="Huo Q."/>
            <person name="Li W."/>
            <person name="Guo W."/>
            <person name="Chen H."/>
            <person name="Zhou L."/>
            <person name="Ni X."/>
            <person name="Tian J."/>
            <person name="Zhou Y."/>
            <person name="Sheng Y."/>
            <person name="Liu T."/>
            <person name="Pan Y."/>
            <person name="Xia L."/>
            <person name="Li J."/>
            <person name="Zhao F."/>
            <person name="Cao W."/>
        </authorList>
    </citation>
    <scope>NUCLEOTIDE SEQUENCE</scope>
    <source>
        <strain evidence="1">Dsil-2018</strain>
    </source>
</reference>
<protein>
    <submittedName>
        <fullName evidence="1">Uncharacterized protein</fullName>
    </submittedName>
</protein>
<accession>A0ACB8CTS1</accession>
<dbReference type="Proteomes" id="UP000821865">
    <property type="component" value="Chromosome 5"/>
</dbReference>
<keyword evidence="2" id="KW-1185">Reference proteome</keyword>